<keyword evidence="2" id="KW-0812">Transmembrane</keyword>
<reference evidence="4" key="1">
    <citation type="submission" date="2017-06" db="EMBL/GenBank/DDBJ databases">
        <authorList>
            <person name="Varghese N."/>
            <person name="Submissions S."/>
        </authorList>
    </citation>
    <scope>NUCLEOTIDE SEQUENCE [LARGE SCALE GENOMIC DNA]</scope>
    <source>
        <strain evidence="4">JCM 23211</strain>
    </source>
</reference>
<evidence type="ECO:0000256" key="1">
    <source>
        <dbReference type="SAM" id="MobiDB-lite"/>
    </source>
</evidence>
<feature type="region of interest" description="Disordered" evidence="1">
    <location>
        <begin position="1"/>
        <end position="29"/>
    </location>
</feature>
<keyword evidence="4" id="KW-1185">Reference proteome</keyword>
<evidence type="ECO:0000313" key="4">
    <source>
        <dbReference type="Proteomes" id="UP000198327"/>
    </source>
</evidence>
<dbReference type="Proteomes" id="UP000198327">
    <property type="component" value="Unassembled WGS sequence"/>
</dbReference>
<organism evidence="3 4">
    <name type="scientific">Rhodococcoides kyotonense</name>
    <dbReference type="NCBI Taxonomy" id="398843"/>
    <lineage>
        <taxon>Bacteria</taxon>
        <taxon>Bacillati</taxon>
        <taxon>Actinomycetota</taxon>
        <taxon>Actinomycetes</taxon>
        <taxon>Mycobacteriales</taxon>
        <taxon>Nocardiaceae</taxon>
        <taxon>Rhodococcoides</taxon>
    </lineage>
</organism>
<dbReference type="AlphaFoldDB" id="A0A239GFB4"/>
<dbReference type="STRING" id="398843.A3K89_16515"/>
<accession>A0A239GFB4</accession>
<feature type="transmembrane region" description="Helical" evidence="2">
    <location>
        <begin position="40"/>
        <end position="61"/>
    </location>
</feature>
<gene>
    <name evidence="3" type="ORF">SAMN05421642_104216</name>
</gene>
<dbReference type="RefSeq" id="WP_089245151.1">
    <property type="nucleotide sequence ID" value="NZ_FZOW01000004.1"/>
</dbReference>
<feature type="compositionally biased region" description="Basic and acidic residues" evidence="1">
    <location>
        <begin position="1"/>
        <end position="18"/>
    </location>
</feature>
<evidence type="ECO:0000256" key="2">
    <source>
        <dbReference type="SAM" id="Phobius"/>
    </source>
</evidence>
<protein>
    <submittedName>
        <fullName evidence="3">Uncharacterized protein</fullName>
    </submittedName>
</protein>
<dbReference type="EMBL" id="FZOW01000004">
    <property type="protein sequence ID" value="SNS67887.1"/>
    <property type="molecule type" value="Genomic_DNA"/>
</dbReference>
<proteinExistence type="predicted"/>
<keyword evidence="2" id="KW-1133">Transmembrane helix</keyword>
<dbReference type="OrthoDB" id="4464858at2"/>
<name>A0A239GFB4_9NOCA</name>
<feature type="compositionally biased region" description="Low complexity" evidence="1">
    <location>
        <begin position="19"/>
        <end position="28"/>
    </location>
</feature>
<keyword evidence="2" id="KW-0472">Membrane</keyword>
<sequence length="175" mass="19018">MASWRERRQQWVDSREEAQNNASAAAAEAGERRPATAWPFLLAVGIVAVILVAIFAASRFAPAENNVTQAQLLTDSITEFVDAQNSGDADALRASTCEQQVNSIITGSDADYNAARVAEVEKSGKIVVDGAPTDYEINGDRGIVTVPTKLEKSGETSTEQWKFVREDDKWLVCNV</sequence>
<evidence type="ECO:0000313" key="3">
    <source>
        <dbReference type="EMBL" id="SNS67887.1"/>
    </source>
</evidence>